<evidence type="ECO:0008006" key="3">
    <source>
        <dbReference type="Google" id="ProtNLM"/>
    </source>
</evidence>
<protein>
    <recommendedName>
        <fullName evidence="3">AAA domain-containing protein</fullName>
    </recommendedName>
</protein>
<comment type="caution">
    <text evidence="2">The sequence shown here is derived from an EMBL/GenBank/DDBJ whole genome shotgun (WGS) entry which is preliminary data.</text>
</comment>
<gene>
    <name evidence="2" type="ORF">LCGC14_2309090</name>
</gene>
<dbReference type="Gene3D" id="3.40.50.300">
    <property type="entry name" value="P-loop containing nucleotide triphosphate hydrolases"/>
    <property type="match status" value="1"/>
</dbReference>
<sequence>MRHIRLILAASIAKAEAKRRGEKGCGRVCVIDTENGRASLYAGHACLPEGFEFDRAIIKAPFEPRNYIKLIEESAREKYDVVIVDSLSHAWAGKGGMLDMKDRAGEGFQGWRKVSQQHARLVDSLLQTNIHLIGTCRSKTEYAMIDDPNKKGRKSVKKLGMAPIFRDGLEYEFMVVWEIDMDHLATPSKDNTSLFDTPDGKIIEVIGSFHGDRITHWLYDFEEESEEPEPEEEEEAPAAVAETEEEEDLFA</sequence>
<dbReference type="InterPro" id="IPR027417">
    <property type="entry name" value="P-loop_NTPase"/>
</dbReference>
<accession>A0A0F9EYI3</accession>
<proteinExistence type="predicted"/>
<evidence type="ECO:0000313" key="2">
    <source>
        <dbReference type="EMBL" id="KKL50080.1"/>
    </source>
</evidence>
<feature type="region of interest" description="Disordered" evidence="1">
    <location>
        <begin position="220"/>
        <end position="251"/>
    </location>
</feature>
<name>A0A0F9EYI3_9ZZZZ</name>
<dbReference type="EMBL" id="LAZR01032729">
    <property type="protein sequence ID" value="KKL50080.1"/>
    <property type="molecule type" value="Genomic_DNA"/>
</dbReference>
<dbReference type="Pfam" id="PF13479">
    <property type="entry name" value="AAA_24"/>
    <property type="match status" value="1"/>
</dbReference>
<organism evidence="2">
    <name type="scientific">marine sediment metagenome</name>
    <dbReference type="NCBI Taxonomy" id="412755"/>
    <lineage>
        <taxon>unclassified sequences</taxon>
        <taxon>metagenomes</taxon>
        <taxon>ecological metagenomes</taxon>
    </lineage>
</organism>
<reference evidence="2" key="1">
    <citation type="journal article" date="2015" name="Nature">
        <title>Complex archaea that bridge the gap between prokaryotes and eukaryotes.</title>
        <authorList>
            <person name="Spang A."/>
            <person name="Saw J.H."/>
            <person name="Jorgensen S.L."/>
            <person name="Zaremba-Niedzwiedzka K."/>
            <person name="Martijn J."/>
            <person name="Lind A.E."/>
            <person name="van Eijk R."/>
            <person name="Schleper C."/>
            <person name="Guy L."/>
            <person name="Ettema T.J."/>
        </authorList>
    </citation>
    <scope>NUCLEOTIDE SEQUENCE</scope>
</reference>
<evidence type="ECO:0000256" key="1">
    <source>
        <dbReference type="SAM" id="MobiDB-lite"/>
    </source>
</evidence>
<dbReference type="AlphaFoldDB" id="A0A0F9EYI3"/>